<reference evidence="3" key="1">
    <citation type="submission" date="2023-10" db="EMBL/GenBank/DDBJ databases">
        <title>Chromosome-level genome of the transformable northern wattle, Acacia crassicarpa.</title>
        <authorList>
            <person name="Massaro I."/>
            <person name="Sinha N.R."/>
            <person name="Poethig S."/>
            <person name="Leichty A.R."/>
        </authorList>
    </citation>
    <scope>NUCLEOTIDE SEQUENCE</scope>
    <source>
        <strain evidence="3">Acra3RX</strain>
        <tissue evidence="3">Leaf</tissue>
    </source>
</reference>
<dbReference type="PANTHER" id="PTHR45613:SF82">
    <property type="entry name" value="PENTACOTRIPEPTIDE-REPEAT REGION OF PRORP DOMAIN-CONTAINING PROTEIN"/>
    <property type="match status" value="1"/>
</dbReference>
<dbReference type="InterPro" id="IPR002885">
    <property type="entry name" value="PPR_rpt"/>
</dbReference>
<evidence type="ECO:0000313" key="3">
    <source>
        <dbReference type="EMBL" id="KAK4270686.1"/>
    </source>
</evidence>
<proteinExistence type="predicted"/>
<evidence type="ECO:0008006" key="5">
    <source>
        <dbReference type="Google" id="ProtNLM"/>
    </source>
</evidence>
<comment type="caution">
    <text evidence="3">The sequence shown here is derived from an EMBL/GenBank/DDBJ whole genome shotgun (WGS) entry which is preliminary data.</text>
</comment>
<keyword evidence="1" id="KW-0677">Repeat</keyword>
<evidence type="ECO:0000256" key="1">
    <source>
        <dbReference type="ARBA" id="ARBA00022737"/>
    </source>
</evidence>
<feature type="repeat" description="PPR" evidence="2">
    <location>
        <begin position="198"/>
        <end position="232"/>
    </location>
</feature>
<dbReference type="Pfam" id="PF13041">
    <property type="entry name" value="PPR_2"/>
    <property type="match status" value="2"/>
</dbReference>
<sequence length="476" mass="54005">MPFSVDYRLLLCLRRLQKCNFSTQKMGRASVDAFINHLHKNSGSIEKSLSMENAELDAQCVAQVLDRCFPTQAHLGIRFFIWAGLQSRYKHSAYMYKKASVAINQNPQIVLDVISSYESEGYLVTAKTFKEVLRLCKEAQHDDMVNVALWLLRKMEELNLCADTTMFNIVISLCCKMGDIKMAENLIQEMSCKNVYPDMITYMTMIQGLCNAGQLESAYSMLKDMKLHGCSPNSVVYTTLLNGFCSFGSMERAMELWEEMKKEGGDCRPNVVTYTCIIQSFSKKGKWEEALQILDRMRDSGCPANHVTVSTLIDNLCAEGHVEEAYRLCDKVREHGVSYEDCYNSLVIALMRTENFEEAVRLFRLMLAGSLKPDSLACSLVLKELCLKGRVMDGFFLLEEIVNTGCIITIDSDIYCILLVGLCELSHLIEAKKLVEIMFKKSFVLKAPYNVRVIEILRNSGEEDLVVRLTESQKSP</sequence>
<dbReference type="NCBIfam" id="TIGR00756">
    <property type="entry name" value="PPR"/>
    <property type="match status" value="6"/>
</dbReference>
<evidence type="ECO:0000313" key="4">
    <source>
        <dbReference type="Proteomes" id="UP001293593"/>
    </source>
</evidence>
<dbReference type="Gene3D" id="1.25.40.10">
    <property type="entry name" value="Tetratricopeptide repeat domain"/>
    <property type="match status" value="3"/>
</dbReference>
<protein>
    <recommendedName>
        <fullName evidence="5">Pentatricopeptide repeat-containing protein</fullName>
    </recommendedName>
</protein>
<gene>
    <name evidence="3" type="ORF">QN277_019464</name>
</gene>
<dbReference type="Pfam" id="PF01535">
    <property type="entry name" value="PPR"/>
    <property type="match status" value="2"/>
</dbReference>
<organism evidence="3 4">
    <name type="scientific">Acacia crassicarpa</name>
    <name type="common">northern wattle</name>
    <dbReference type="NCBI Taxonomy" id="499986"/>
    <lineage>
        <taxon>Eukaryota</taxon>
        <taxon>Viridiplantae</taxon>
        <taxon>Streptophyta</taxon>
        <taxon>Embryophyta</taxon>
        <taxon>Tracheophyta</taxon>
        <taxon>Spermatophyta</taxon>
        <taxon>Magnoliopsida</taxon>
        <taxon>eudicotyledons</taxon>
        <taxon>Gunneridae</taxon>
        <taxon>Pentapetalae</taxon>
        <taxon>rosids</taxon>
        <taxon>fabids</taxon>
        <taxon>Fabales</taxon>
        <taxon>Fabaceae</taxon>
        <taxon>Caesalpinioideae</taxon>
        <taxon>mimosoid clade</taxon>
        <taxon>Acacieae</taxon>
        <taxon>Acacia</taxon>
    </lineage>
</organism>
<dbReference type="AlphaFoldDB" id="A0AAE1MRU5"/>
<dbReference type="PROSITE" id="PS51375">
    <property type="entry name" value="PPR"/>
    <property type="match status" value="5"/>
</dbReference>
<dbReference type="EMBL" id="JAWXYG010000005">
    <property type="protein sequence ID" value="KAK4270686.1"/>
    <property type="molecule type" value="Genomic_DNA"/>
</dbReference>
<feature type="repeat" description="PPR" evidence="2">
    <location>
        <begin position="233"/>
        <end position="267"/>
    </location>
</feature>
<feature type="repeat" description="PPR" evidence="2">
    <location>
        <begin position="163"/>
        <end position="197"/>
    </location>
</feature>
<accession>A0AAE1MRU5</accession>
<feature type="repeat" description="PPR" evidence="2">
    <location>
        <begin position="270"/>
        <end position="304"/>
    </location>
</feature>
<name>A0AAE1MRU5_9FABA</name>
<dbReference type="PANTHER" id="PTHR45613">
    <property type="entry name" value="PENTATRICOPEPTIDE REPEAT-CONTAINING PROTEIN"/>
    <property type="match status" value="1"/>
</dbReference>
<dbReference type="InterPro" id="IPR011990">
    <property type="entry name" value="TPR-like_helical_dom_sf"/>
</dbReference>
<evidence type="ECO:0000256" key="2">
    <source>
        <dbReference type="PROSITE-ProRule" id="PRU00708"/>
    </source>
</evidence>
<keyword evidence="4" id="KW-1185">Reference proteome</keyword>
<feature type="repeat" description="PPR" evidence="2">
    <location>
        <begin position="305"/>
        <end position="339"/>
    </location>
</feature>
<dbReference type="Proteomes" id="UP001293593">
    <property type="component" value="Unassembled WGS sequence"/>
</dbReference>
<dbReference type="SUPFAM" id="SSF48452">
    <property type="entry name" value="TPR-like"/>
    <property type="match status" value="2"/>
</dbReference>